<dbReference type="PANTHER" id="PTHR39337">
    <property type="entry name" value="BLR5642 PROTEIN"/>
    <property type="match status" value="1"/>
</dbReference>
<dbReference type="EMBL" id="JAAGWE010000046">
    <property type="protein sequence ID" value="NEM08852.1"/>
    <property type="molecule type" value="Genomic_DNA"/>
</dbReference>
<sequence length="173" mass="18573">MLLTVGHGPEDRAALAARLRGAAVDLVVDVRRFPGSRANPDVRREALADWLPDAGVGYRWEERLGGRRRLPPGEPVADGWWTVAQFAAYAAHTRTAGFAAALDEVVDDAASATVAVMCSESVWWRCHRRIVADVAVLARGVPVTHLMPDGRLSPHTPSAGAVLGGDGEVRWPP</sequence>
<evidence type="ECO:0000313" key="1">
    <source>
        <dbReference type="EMBL" id="NEM08852.1"/>
    </source>
</evidence>
<accession>A0A6P0GPH4</accession>
<dbReference type="PIRSF" id="PIRSF024492">
    <property type="entry name" value="UCP024492"/>
    <property type="match status" value="1"/>
</dbReference>
<dbReference type="InterPro" id="IPR014519">
    <property type="entry name" value="UCP024492"/>
</dbReference>
<protein>
    <submittedName>
        <fullName evidence="1">DUF488 domain-containing protein</fullName>
    </submittedName>
</protein>
<gene>
    <name evidence="1" type="ORF">GCU54_23110</name>
</gene>
<evidence type="ECO:0000313" key="2">
    <source>
        <dbReference type="Proteomes" id="UP000471126"/>
    </source>
</evidence>
<name>A0A6P0GPH4_9ACTN</name>
<reference evidence="1 2" key="1">
    <citation type="submission" date="2019-12" db="EMBL/GenBank/DDBJ databases">
        <title>WGS of CPCC 203550 I12A-02606.</title>
        <authorList>
            <person name="Jiang Z."/>
        </authorList>
    </citation>
    <scope>NUCLEOTIDE SEQUENCE [LARGE SCALE GENOMIC DNA]</scope>
    <source>
        <strain evidence="1 2">I12A-02606</strain>
    </source>
</reference>
<dbReference type="PANTHER" id="PTHR39337:SF1">
    <property type="entry name" value="BLR5642 PROTEIN"/>
    <property type="match status" value="1"/>
</dbReference>
<proteinExistence type="predicted"/>
<dbReference type="Proteomes" id="UP000471126">
    <property type="component" value="Unassembled WGS sequence"/>
</dbReference>
<dbReference type="InterPro" id="IPR007438">
    <property type="entry name" value="DUF488"/>
</dbReference>
<dbReference type="AlphaFoldDB" id="A0A6P0GPH4"/>
<organism evidence="1 2">
    <name type="scientific">Geodermatophilus normandii</name>
    <dbReference type="NCBI Taxonomy" id="1137989"/>
    <lineage>
        <taxon>Bacteria</taxon>
        <taxon>Bacillati</taxon>
        <taxon>Actinomycetota</taxon>
        <taxon>Actinomycetes</taxon>
        <taxon>Geodermatophilales</taxon>
        <taxon>Geodermatophilaceae</taxon>
        <taxon>Geodermatophilus</taxon>
    </lineage>
</organism>
<dbReference type="Pfam" id="PF04343">
    <property type="entry name" value="DUF488"/>
    <property type="match status" value="1"/>
</dbReference>
<dbReference type="RefSeq" id="WP_163479141.1">
    <property type="nucleotide sequence ID" value="NZ_JAAGWE010000046.1"/>
</dbReference>
<comment type="caution">
    <text evidence="1">The sequence shown here is derived from an EMBL/GenBank/DDBJ whole genome shotgun (WGS) entry which is preliminary data.</text>
</comment>